<dbReference type="Pfam" id="PF13439">
    <property type="entry name" value="Glyco_transf_4"/>
    <property type="match status" value="1"/>
</dbReference>
<name>A0ABT8P3A7_9BURK</name>
<feature type="domain" description="Glycosyltransferase subfamily 4-like N-terminal" evidence="3">
    <location>
        <begin position="133"/>
        <end position="232"/>
    </location>
</feature>
<reference evidence="4" key="1">
    <citation type="submission" date="2023-07" db="EMBL/GenBank/DDBJ databases">
        <title>A collection of bacterial strains from the Burkholderia cepacia Research Laboratory and Repository.</title>
        <authorList>
            <person name="Lipuma J."/>
            <person name="Spilker T."/>
            <person name="Caverly L."/>
        </authorList>
    </citation>
    <scope>NUCLEOTIDE SEQUENCE</scope>
    <source>
        <strain evidence="4">AU45194</strain>
    </source>
</reference>
<dbReference type="PANTHER" id="PTHR46401:SF2">
    <property type="entry name" value="GLYCOSYLTRANSFERASE WBBK-RELATED"/>
    <property type="match status" value="1"/>
</dbReference>
<dbReference type="PANTHER" id="PTHR46401">
    <property type="entry name" value="GLYCOSYLTRANSFERASE WBBK-RELATED"/>
    <property type="match status" value="1"/>
</dbReference>
<dbReference type="InterPro" id="IPR001296">
    <property type="entry name" value="Glyco_trans_1"/>
</dbReference>
<evidence type="ECO:0000313" key="5">
    <source>
        <dbReference type="Proteomes" id="UP001172217"/>
    </source>
</evidence>
<dbReference type="InterPro" id="IPR028098">
    <property type="entry name" value="Glyco_trans_4-like_N"/>
</dbReference>
<dbReference type="CDD" id="cd03809">
    <property type="entry name" value="GT4_MtfB-like"/>
    <property type="match status" value="1"/>
</dbReference>
<dbReference type="Pfam" id="PF00534">
    <property type="entry name" value="Glycos_transf_1"/>
    <property type="match status" value="1"/>
</dbReference>
<accession>A0ABT8P3A7</accession>
<keyword evidence="1" id="KW-0808">Transferase</keyword>
<evidence type="ECO:0000313" key="4">
    <source>
        <dbReference type="EMBL" id="MDN7528328.1"/>
    </source>
</evidence>
<protein>
    <submittedName>
        <fullName evidence="4">Glycosyltransferase family 1 protein</fullName>
    </submittedName>
</protein>
<dbReference type="EMBL" id="JAUJQL010000044">
    <property type="protein sequence ID" value="MDN7528328.1"/>
    <property type="molecule type" value="Genomic_DNA"/>
</dbReference>
<keyword evidence="5" id="KW-1185">Reference proteome</keyword>
<dbReference type="Proteomes" id="UP001172217">
    <property type="component" value="Unassembled WGS sequence"/>
</dbReference>
<dbReference type="Gene3D" id="3.40.50.2000">
    <property type="entry name" value="Glycogen Phosphorylase B"/>
    <property type="match status" value="2"/>
</dbReference>
<proteinExistence type="predicted"/>
<comment type="caution">
    <text evidence="4">The sequence shown here is derived from an EMBL/GenBank/DDBJ whole genome shotgun (WGS) entry which is preliminary data.</text>
</comment>
<evidence type="ECO:0000259" key="2">
    <source>
        <dbReference type="Pfam" id="PF00534"/>
    </source>
</evidence>
<gene>
    <name evidence="4" type="ORF">QZM70_35870</name>
</gene>
<sequence>MNKVVAIDGHNLALQRGTGVATYARNLANHVSQMGGRTQTLYGAPISPKLLPLLREISFFDYLGGTTPNRKLLQTAVSYVKSTLSAPFGYEASPISVSGKVETARFAERLPRESDIWNVTDLFSVARAHFRRYGKFLTIRLPQKPDVMHWTYPLPIRIEGVPNVYTIHDLVPLRLPYTTLDNKRYYYRLIKTCLETSAHICTVSERSKTDIIELFGTSPQHVSNTYQAVDTSDVAAGKSLYDAELEVEGVFGLEPRSYFLFFGAIEPKKNVGRLVEAFLSARLNTQLVIVGSLAWKADEEMKLINAMLKQRPDLRRRIHVFDYTPRSFLISLIRAAKAVVFPSLYEGFGLPILEAMQLGTPTLCSTGGSLPEIAGDASVIVDPYDVNSIAHGLRQLEQDAELRAQLAVRGVARAQMFDSAAYADRLQAMYNRILP</sequence>
<dbReference type="SUPFAM" id="SSF53756">
    <property type="entry name" value="UDP-Glycosyltransferase/glycogen phosphorylase"/>
    <property type="match status" value="1"/>
</dbReference>
<organism evidence="4 5">
    <name type="scientific">Burkholderia orbicola</name>
    <dbReference type="NCBI Taxonomy" id="2978683"/>
    <lineage>
        <taxon>Bacteria</taxon>
        <taxon>Pseudomonadati</taxon>
        <taxon>Pseudomonadota</taxon>
        <taxon>Betaproteobacteria</taxon>
        <taxon>Burkholderiales</taxon>
        <taxon>Burkholderiaceae</taxon>
        <taxon>Burkholderia</taxon>
        <taxon>Burkholderia cepacia complex</taxon>
    </lineage>
</organism>
<feature type="domain" description="Glycosyl transferase family 1" evidence="2">
    <location>
        <begin position="255"/>
        <end position="407"/>
    </location>
</feature>
<dbReference type="RefSeq" id="WP_175808534.1">
    <property type="nucleotide sequence ID" value="NZ_JAUJQL010000044.1"/>
</dbReference>
<evidence type="ECO:0000256" key="1">
    <source>
        <dbReference type="ARBA" id="ARBA00022679"/>
    </source>
</evidence>
<evidence type="ECO:0000259" key="3">
    <source>
        <dbReference type="Pfam" id="PF13439"/>
    </source>
</evidence>